<accession>A0A448X9J6</accession>
<gene>
    <name evidence="2" type="ORF">PXEA_LOCUS24860</name>
</gene>
<dbReference type="Proteomes" id="UP000784294">
    <property type="component" value="Unassembled WGS sequence"/>
</dbReference>
<proteinExistence type="predicted"/>
<evidence type="ECO:0000313" key="2">
    <source>
        <dbReference type="EMBL" id="VEL31420.1"/>
    </source>
</evidence>
<reference evidence="2" key="1">
    <citation type="submission" date="2018-11" db="EMBL/GenBank/DDBJ databases">
        <authorList>
            <consortium name="Pathogen Informatics"/>
        </authorList>
    </citation>
    <scope>NUCLEOTIDE SEQUENCE</scope>
</reference>
<feature type="non-terminal residue" evidence="2">
    <location>
        <position position="1"/>
    </location>
</feature>
<comment type="caution">
    <text evidence="2">The sequence shown here is derived from an EMBL/GenBank/DDBJ whole genome shotgun (WGS) entry which is preliminary data.</text>
</comment>
<feature type="region of interest" description="Disordered" evidence="1">
    <location>
        <begin position="54"/>
        <end position="105"/>
    </location>
</feature>
<name>A0A448X9J6_9PLAT</name>
<evidence type="ECO:0000256" key="1">
    <source>
        <dbReference type="SAM" id="MobiDB-lite"/>
    </source>
</evidence>
<feature type="compositionally biased region" description="Basic and acidic residues" evidence="1">
    <location>
        <begin position="88"/>
        <end position="105"/>
    </location>
</feature>
<dbReference type="AlphaFoldDB" id="A0A448X9J6"/>
<keyword evidence="3" id="KW-1185">Reference proteome</keyword>
<organism evidence="2 3">
    <name type="scientific">Protopolystoma xenopodis</name>
    <dbReference type="NCBI Taxonomy" id="117903"/>
    <lineage>
        <taxon>Eukaryota</taxon>
        <taxon>Metazoa</taxon>
        <taxon>Spiralia</taxon>
        <taxon>Lophotrochozoa</taxon>
        <taxon>Platyhelminthes</taxon>
        <taxon>Monogenea</taxon>
        <taxon>Polyopisthocotylea</taxon>
        <taxon>Polystomatidea</taxon>
        <taxon>Polystomatidae</taxon>
        <taxon>Protopolystoma</taxon>
    </lineage>
</organism>
<sequence>MLLAVVPRFIPVSTIGCVYSSRLRGLTPSPERPTSGSTFYQPVGRRTCWHRRRAGGCVDDSKRRPSQWTGSPSALAGPERGAATLFRRRPEEKTTRPTEVKPPER</sequence>
<protein>
    <submittedName>
        <fullName evidence="2">Uncharacterized protein</fullName>
    </submittedName>
</protein>
<dbReference type="EMBL" id="CAAALY010122129">
    <property type="protein sequence ID" value="VEL31420.1"/>
    <property type="molecule type" value="Genomic_DNA"/>
</dbReference>
<evidence type="ECO:0000313" key="3">
    <source>
        <dbReference type="Proteomes" id="UP000784294"/>
    </source>
</evidence>